<dbReference type="GO" id="GO:0006289">
    <property type="term" value="P:nucleotide-excision repair"/>
    <property type="evidence" value="ECO:0007669"/>
    <property type="project" value="InterPro"/>
</dbReference>
<organism evidence="9">
    <name type="scientific">Dermatophagoides farinae</name>
    <name type="common">American house dust mite</name>
    <dbReference type="NCBI Taxonomy" id="6954"/>
    <lineage>
        <taxon>Eukaryota</taxon>
        <taxon>Metazoa</taxon>
        <taxon>Ecdysozoa</taxon>
        <taxon>Arthropoda</taxon>
        <taxon>Chelicerata</taxon>
        <taxon>Arachnida</taxon>
        <taxon>Acari</taxon>
        <taxon>Acariformes</taxon>
        <taxon>Sarcoptiformes</taxon>
        <taxon>Astigmata</taxon>
        <taxon>Psoroptidia</taxon>
        <taxon>Analgoidea</taxon>
        <taxon>Pyroglyphidae</taxon>
        <taxon>Dermatophagoidinae</taxon>
        <taxon>Dermatophagoides</taxon>
    </lineage>
</organism>
<dbReference type="InterPro" id="IPR042488">
    <property type="entry name" value="Rad4_BHD3_sf"/>
</dbReference>
<dbReference type="InterPro" id="IPR018326">
    <property type="entry name" value="Rad4_beta-hairpin_dom1"/>
</dbReference>
<dbReference type="InterPro" id="IPR018325">
    <property type="entry name" value="Rad4/PNGase_transGLS-fold"/>
</dbReference>
<dbReference type="InterPro" id="IPR004583">
    <property type="entry name" value="DNA_repair_Rad4"/>
</dbReference>
<dbReference type="Pfam" id="PF10404">
    <property type="entry name" value="BHD_2"/>
    <property type="match status" value="1"/>
</dbReference>
<dbReference type="SMART" id="SM01030">
    <property type="entry name" value="BHD_1"/>
    <property type="match status" value="1"/>
</dbReference>
<comment type="subcellular location">
    <subcellularLocation>
        <location evidence="1">Nucleus</location>
    </subcellularLocation>
</comment>
<dbReference type="AlphaFoldDB" id="A0A9D4SGR5"/>
<evidence type="ECO:0000256" key="4">
    <source>
        <dbReference type="ARBA" id="ARBA00023204"/>
    </source>
</evidence>
<dbReference type="FunFam" id="3.30.70.2460:FF:000001">
    <property type="entry name" value="DNA repair protein Rad4 family"/>
    <property type="match status" value="1"/>
</dbReference>
<dbReference type="PANTHER" id="PTHR12135:SF0">
    <property type="entry name" value="DNA REPAIR PROTEIN COMPLEMENTING XP-C CELLS"/>
    <property type="match status" value="1"/>
</dbReference>
<keyword evidence="5" id="KW-0539">Nucleus</keyword>
<proteinExistence type="inferred from homology"/>
<evidence type="ECO:0000259" key="6">
    <source>
        <dbReference type="SMART" id="SM01030"/>
    </source>
</evidence>
<dbReference type="Gene3D" id="3.90.260.10">
    <property type="entry name" value="Transglutaminase-like"/>
    <property type="match status" value="1"/>
</dbReference>
<gene>
    <name evidence="9" type="ORF">HUG17_4361</name>
</gene>
<feature type="domain" description="Rad4 beta-hairpin" evidence="7">
    <location>
        <begin position="405"/>
        <end position="463"/>
    </location>
</feature>
<evidence type="ECO:0000259" key="7">
    <source>
        <dbReference type="SMART" id="SM01031"/>
    </source>
</evidence>
<dbReference type="GO" id="GO:0003684">
    <property type="term" value="F:damaged DNA binding"/>
    <property type="evidence" value="ECO:0007669"/>
    <property type="project" value="InterPro"/>
</dbReference>
<dbReference type="InterPro" id="IPR038765">
    <property type="entry name" value="Papain-like_cys_pep_sf"/>
</dbReference>
<dbReference type="Pfam" id="PF03835">
    <property type="entry name" value="Rad4"/>
    <property type="match status" value="1"/>
</dbReference>
<accession>A0A9D4SGR5</accession>
<dbReference type="Pfam" id="PF10403">
    <property type="entry name" value="BHD_1"/>
    <property type="match status" value="1"/>
</dbReference>
<dbReference type="GO" id="GO:0003697">
    <property type="term" value="F:single-stranded DNA binding"/>
    <property type="evidence" value="ECO:0007669"/>
    <property type="project" value="TreeGrafter"/>
</dbReference>
<reference evidence="9" key="1">
    <citation type="submission" date="2020-06" db="EMBL/GenBank/DDBJ databases">
        <authorList>
            <person name="Ji K."/>
            <person name="Li J."/>
        </authorList>
    </citation>
    <scope>NUCLEOTIDE SEQUENCE</scope>
    <source>
        <strain evidence="9">JKM2019</strain>
        <tissue evidence="9">Whole body</tissue>
    </source>
</reference>
<comment type="caution">
    <text evidence="9">The sequence shown here is derived from an EMBL/GenBank/DDBJ whole genome shotgun (WGS) entry which is preliminary data.</text>
</comment>
<evidence type="ECO:0000256" key="1">
    <source>
        <dbReference type="ARBA" id="ARBA00004123"/>
    </source>
</evidence>
<dbReference type="Gene3D" id="2.20.20.110">
    <property type="entry name" value="Rad4, beta-hairpin domain BHD1"/>
    <property type="match status" value="1"/>
</dbReference>
<evidence type="ECO:0000259" key="8">
    <source>
        <dbReference type="SMART" id="SM01032"/>
    </source>
</evidence>
<dbReference type="InterPro" id="IPR036985">
    <property type="entry name" value="Transglutaminase-like_sf"/>
</dbReference>
<feature type="domain" description="Rad4 beta-hairpin" evidence="6">
    <location>
        <begin position="351"/>
        <end position="403"/>
    </location>
</feature>
<reference evidence="9" key="2">
    <citation type="journal article" date="2021" name="World Allergy Organ. J.">
        <title>Chromosome-level assembly of Dermatophagoides farinae genome and transcriptome reveals two novel allergens Der f 37 and Der f 39.</title>
        <authorList>
            <person name="Chen J."/>
            <person name="Cai Z."/>
            <person name="Fan D."/>
            <person name="Hu J."/>
            <person name="Hou Y."/>
            <person name="He Y."/>
            <person name="Zhang Z."/>
            <person name="Zhao Z."/>
            <person name="Gao P."/>
            <person name="Hu W."/>
            <person name="Sun J."/>
            <person name="Li J."/>
            <person name="Ji K."/>
        </authorList>
    </citation>
    <scope>NUCLEOTIDE SEQUENCE</scope>
    <source>
        <strain evidence="9">JKM2019</strain>
    </source>
</reference>
<dbReference type="SMART" id="SM01031">
    <property type="entry name" value="BHD_2"/>
    <property type="match status" value="1"/>
</dbReference>
<feature type="domain" description="Rad4 beta-hairpin" evidence="8">
    <location>
        <begin position="470"/>
        <end position="544"/>
    </location>
</feature>
<evidence type="ECO:0000256" key="5">
    <source>
        <dbReference type="ARBA" id="ARBA00023242"/>
    </source>
</evidence>
<sequence length="586" mass="68944">MPRPKRTLTIFRSKYFPDNDEDSLITNDDDNNDDYGSPVTKRIRKQMMEKVSPELPAKIQISLDSSSNTKTKKNIDPIQAAIRQRINRIRKENQLTKHKCCILFAINRLQYLNSLIQDPMTQALALSMNYLMPDTKLSLEKYIGAFIAKFTRNFTISILENHDYSIDVQQEIIHSFDRLSIDYYLILKLIIIAMLRLTNHMIRLCYLFDPLPIKPSNLLGDKPKSKSTNNNNDDDELTQKEFYWIEIFDNGNNRWICYDYQHRIYDNPRKLAEKFPTKPTYILAIDNRDNIVEVTARYAKDWMSNSMQKRRINKDDDGCWLEETLNLFNSNHRYSSKYKHADHIEFEQIIAQIELPKKMAEYKNHPLFVLTKDLLKFQAIYPGDAPPLGFFRDQPVYSRNCVYTLKSRETWLREARTVRMNEQPYKMVQSRFKWKTTTAFGEKPEKEMIGVYGEWQTIPYEPPIAKNGIVPRNGYGNVDLYKQCMLPIGTVHLQLAGLLRIANKLNIDCSPAIVGFDGNRNSSHPIIDGYVVCEEYKDILIDAWNEDQHIQCVKENEKREKRIIDNWKRLIRGLIIKRNLKIKYGH</sequence>
<dbReference type="PANTHER" id="PTHR12135">
    <property type="entry name" value="DNA REPAIR PROTEIN XP-C / RAD4"/>
    <property type="match status" value="1"/>
</dbReference>
<evidence type="ECO:0000313" key="9">
    <source>
        <dbReference type="EMBL" id="KAH7641317.1"/>
    </source>
</evidence>
<dbReference type="SMART" id="SM01032">
    <property type="entry name" value="BHD_3"/>
    <property type="match status" value="1"/>
</dbReference>
<dbReference type="Gene3D" id="3.30.70.2460">
    <property type="entry name" value="Rad4, beta-hairpin domain BHD3"/>
    <property type="match status" value="1"/>
</dbReference>
<protein>
    <submittedName>
        <fullName evidence="9">Dna repair protein rhp42-like protein</fullName>
    </submittedName>
</protein>
<evidence type="ECO:0000256" key="3">
    <source>
        <dbReference type="ARBA" id="ARBA00022763"/>
    </source>
</evidence>
<dbReference type="SUPFAM" id="SSF54001">
    <property type="entry name" value="Cysteine proteinases"/>
    <property type="match status" value="1"/>
</dbReference>
<dbReference type="GO" id="GO:0000111">
    <property type="term" value="C:nucleotide-excision repair factor 2 complex"/>
    <property type="evidence" value="ECO:0007669"/>
    <property type="project" value="TreeGrafter"/>
</dbReference>
<keyword evidence="3" id="KW-0227">DNA damage</keyword>
<dbReference type="GO" id="GO:0006298">
    <property type="term" value="P:mismatch repair"/>
    <property type="evidence" value="ECO:0007669"/>
    <property type="project" value="TreeGrafter"/>
</dbReference>
<dbReference type="GO" id="GO:0071942">
    <property type="term" value="C:XPC complex"/>
    <property type="evidence" value="ECO:0007669"/>
    <property type="project" value="TreeGrafter"/>
</dbReference>
<comment type="similarity">
    <text evidence="2">Belongs to the XPC family.</text>
</comment>
<dbReference type="Proteomes" id="UP000828236">
    <property type="component" value="Unassembled WGS sequence"/>
</dbReference>
<dbReference type="InterPro" id="IPR018328">
    <property type="entry name" value="Rad4_beta-hairpin_dom3"/>
</dbReference>
<dbReference type="InterPro" id="IPR018327">
    <property type="entry name" value="BHD_2"/>
</dbReference>
<evidence type="ECO:0000256" key="2">
    <source>
        <dbReference type="ARBA" id="ARBA00009525"/>
    </source>
</evidence>
<dbReference type="EMBL" id="SDOV01000004">
    <property type="protein sequence ID" value="KAH7641317.1"/>
    <property type="molecule type" value="Genomic_DNA"/>
</dbReference>
<dbReference type="GO" id="GO:0005737">
    <property type="term" value="C:cytoplasm"/>
    <property type="evidence" value="ECO:0007669"/>
    <property type="project" value="TreeGrafter"/>
</dbReference>
<dbReference type="Pfam" id="PF10405">
    <property type="entry name" value="BHD_3"/>
    <property type="match status" value="1"/>
</dbReference>
<name>A0A9D4SGR5_DERFA</name>
<keyword evidence="4" id="KW-0234">DNA repair</keyword>